<comment type="subcellular location">
    <subcellularLocation>
        <location evidence="7">Cytoplasm</location>
    </subcellularLocation>
</comment>
<comment type="catalytic activity">
    <reaction evidence="6 7 10">
        <text>Hydrolysis of proteins in presence of ATP.</text>
        <dbReference type="EC" id="3.4.21.53"/>
    </reaction>
</comment>
<dbReference type="InterPro" id="IPR008268">
    <property type="entry name" value="Peptidase_S16_AS"/>
</dbReference>
<evidence type="ECO:0000256" key="7">
    <source>
        <dbReference type="PIRNR" id="PIRNR001174"/>
    </source>
</evidence>
<gene>
    <name evidence="13" type="ORF">UU70_C0001G0003</name>
</gene>
<accession>A0A0G0WMM3</accession>
<evidence type="ECO:0000256" key="9">
    <source>
        <dbReference type="PIRSR" id="PIRSR001174-2"/>
    </source>
</evidence>
<evidence type="ECO:0000256" key="4">
    <source>
        <dbReference type="ARBA" id="ARBA00022825"/>
    </source>
</evidence>
<dbReference type="Gene3D" id="3.30.230.10">
    <property type="match status" value="1"/>
</dbReference>
<evidence type="ECO:0000259" key="11">
    <source>
        <dbReference type="PROSITE" id="PS51786"/>
    </source>
</evidence>
<keyword evidence="3 7" id="KW-0378">Hydrolase</keyword>
<keyword evidence="7" id="KW-0963">Cytoplasm</keyword>
<dbReference type="Proteomes" id="UP000034380">
    <property type="component" value="Unassembled WGS sequence"/>
</dbReference>
<dbReference type="SUPFAM" id="SSF54211">
    <property type="entry name" value="Ribosomal protein S5 domain 2-like"/>
    <property type="match status" value="1"/>
</dbReference>
<evidence type="ECO:0000256" key="8">
    <source>
        <dbReference type="PIRSR" id="PIRSR001174-1"/>
    </source>
</evidence>
<keyword evidence="5 7" id="KW-0067">ATP-binding</keyword>
<feature type="binding site" evidence="9">
    <location>
        <begin position="404"/>
        <end position="411"/>
    </location>
    <ligand>
        <name>ATP</name>
        <dbReference type="ChEBI" id="CHEBI:30616"/>
    </ligand>
</feature>
<dbReference type="SUPFAM" id="SSF52540">
    <property type="entry name" value="P-loop containing nucleoside triphosphate hydrolases"/>
    <property type="match status" value="1"/>
</dbReference>
<evidence type="ECO:0000256" key="3">
    <source>
        <dbReference type="ARBA" id="ARBA00022801"/>
    </source>
</evidence>
<dbReference type="GO" id="GO:0005524">
    <property type="term" value="F:ATP binding"/>
    <property type="evidence" value="ECO:0007669"/>
    <property type="project" value="UniProtKB-KW"/>
</dbReference>
<evidence type="ECO:0000256" key="6">
    <source>
        <dbReference type="ARBA" id="ARBA00050665"/>
    </source>
</evidence>
<keyword evidence="2 7" id="KW-0547">Nucleotide-binding</keyword>
<evidence type="ECO:0000256" key="10">
    <source>
        <dbReference type="PROSITE-ProRule" id="PRU01122"/>
    </source>
</evidence>
<dbReference type="GO" id="GO:0004252">
    <property type="term" value="F:serine-type endopeptidase activity"/>
    <property type="evidence" value="ECO:0007669"/>
    <property type="project" value="UniProtKB-UniRule"/>
</dbReference>
<dbReference type="GO" id="GO:0006515">
    <property type="term" value="P:protein quality control for misfolded or incompletely synthesized proteins"/>
    <property type="evidence" value="ECO:0007669"/>
    <property type="project" value="TreeGrafter"/>
</dbReference>
<dbReference type="InterPro" id="IPR003593">
    <property type="entry name" value="AAA+_ATPase"/>
</dbReference>
<comment type="similarity">
    <text evidence="7 10">Belongs to the peptidase S16 family.</text>
</comment>
<dbReference type="Pfam" id="PF22667">
    <property type="entry name" value="Lon_lid"/>
    <property type="match status" value="1"/>
</dbReference>
<dbReference type="PANTHER" id="PTHR43718">
    <property type="entry name" value="LON PROTEASE"/>
    <property type="match status" value="1"/>
</dbReference>
<dbReference type="PROSITE" id="PS01046">
    <property type="entry name" value="LON_SER"/>
    <property type="match status" value="1"/>
</dbReference>
<dbReference type="EC" id="3.4.21.53" evidence="7"/>
<dbReference type="NCBIfam" id="TIGR00763">
    <property type="entry name" value="lon"/>
    <property type="match status" value="1"/>
</dbReference>
<reference evidence="13 14" key="1">
    <citation type="journal article" date="2015" name="Nature">
        <title>rRNA introns, odd ribosomes, and small enigmatic genomes across a large radiation of phyla.</title>
        <authorList>
            <person name="Brown C.T."/>
            <person name="Hug L.A."/>
            <person name="Thomas B.C."/>
            <person name="Sharon I."/>
            <person name="Castelle C.J."/>
            <person name="Singh A."/>
            <person name="Wilkins M.J."/>
            <person name="Williams K.H."/>
            <person name="Banfield J.F."/>
        </authorList>
    </citation>
    <scope>NUCLEOTIDE SEQUENCE [LARGE SCALE GENOMIC DNA]</scope>
</reference>
<dbReference type="GO" id="GO:0004176">
    <property type="term" value="F:ATP-dependent peptidase activity"/>
    <property type="evidence" value="ECO:0007669"/>
    <property type="project" value="UniProtKB-UniRule"/>
</dbReference>
<evidence type="ECO:0000259" key="12">
    <source>
        <dbReference type="PROSITE" id="PS51787"/>
    </source>
</evidence>
<dbReference type="SMART" id="SM00382">
    <property type="entry name" value="AAA"/>
    <property type="match status" value="1"/>
</dbReference>
<dbReference type="GO" id="GO:0005737">
    <property type="term" value="C:cytoplasm"/>
    <property type="evidence" value="ECO:0007669"/>
    <property type="project" value="UniProtKB-SubCell"/>
</dbReference>
<dbReference type="PATRIC" id="fig|1619020.3.peg.3"/>
<dbReference type="AlphaFoldDB" id="A0A0G0WMM3"/>
<organism evidence="13 14">
    <name type="scientific">Candidatus Yanofskybacteria bacterium GW2011_GWA1_41_6</name>
    <dbReference type="NCBI Taxonomy" id="1619020"/>
    <lineage>
        <taxon>Bacteria</taxon>
        <taxon>Candidatus Yanofskyibacteriota</taxon>
    </lineage>
</organism>
<dbReference type="PROSITE" id="PS51787">
    <property type="entry name" value="LON_N"/>
    <property type="match status" value="1"/>
</dbReference>
<dbReference type="PROSITE" id="PS51786">
    <property type="entry name" value="LON_PROTEOLYTIC"/>
    <property type="match status" value="1"/>
</dbReference>
<comment type="caution">
    <text evidence="13">The sequence shown here is derived from an EMBL/GenBank/DDBJ whole genome shotgun (WGS) entry which is preliminary data.</text>
</comment>
<proteinExistence type="inferred from homology"/>
<dbReference type="PIRSF" id="PIRSF001174">
    <property type="entry name" value="Lon_proteas"/>
    <property type="match status" value="1"/>
</dbReference>
<dbReference type="InterPro" id="IPR027417">
    <property type="entry name" value="P-loop_NTPase"/>
</dbReference>
<dbReference type="InterPro" id="IPR014721">
    <property type="entry name" value="Ribsml_uS5_D2-typ_fold_subgr"/>
</dbReference>
<feature type="domain" description="Lon proteolytic" evidence="11">
    <location>
        <begin position="648"/>
        <end position="833"/>
    </location>
</feature>
<feature type="active site" evidence="8 10">
    <location>
        <position position="782"/>
    </location>
</feature>
<keyword evidence="1 7" id="KW-0645">Protease</keyword>
<dbReference type="InterPro" id="IPR020568">
    <property type="entry name" value="Ribosomal_Su5_D2-typ_SF"/>
</dbReference>
<dbReference type="InterPro" id="IPR008269">
    <property type="entry name" value="Lon_proteolytic"/>
</dbReference>
<feature type="domain" description="Lon N-terminal" evidence="12">
    <location>
        <begin position="35"/>
        <end position="248"/>
    </location>
</feature>
<protein>
    <recommendedName>
        <fullName evidence="7">Lon protease</fullName>
        <ecNumber evidence="7">3.4.21.53</ecNumber>
    </recommendedName>
</protein>
<dbReference type="InterPro" id="IPR003111">
    <property type="entry name" value="Lon_prtase_N"/>
</dbReference>
<dbReference type="InterPro" id="IPR004815">
    <property type="entry name" value="Lon_bac/euk-typ"/>
</dbReference>
<evidence type="ECO:0000256" key="1">
    <source>
        <dbReference type="ARBA" id="ARBA00022670"/>
    </source>
</evidence>
<dbReference type="Pfam" id="PF00004">
    <property type="entry name" value="AAA"/>
    <property type="match status" value="1"/>
</dbReference>
<dbReference type="InterPro" id="IPR003959">
    <property type="entry name" value="ATPase_AAA_core"/>
</dbReference>
<name>A0A0G0WMM3_9BACT</name>
<dbReference type="PANTHER" id="PTHR43718:SF2">
    <property type="entry name" value="LON PROTEASE HOMOLOG, MITOCHONDRIAL"/>
    <property type="match status" value="1"/>
</dbReference>
<comment type="subunit">
    <text evidence="7">Homohexamer. Organized in a ring with a central cavity.</text>
</comment>
<dbReference type="PRINTS" id="PR00830">
    <property type="entry name" value="ENDOLAPTASE"/>
</dbReference>
<evidence type="ECO:0000313" key="14">
    <source>
        <dbReference type="Proteomes" id="UP000034380"/>
    </source>
</evidence>
<dbReference type="FunFam" id="3.40.50.300:FF:000021">
    <property type="entry name" value="Lon protease homolog"/>
    <property type="match status" value="1"/>
</dbReference>
<dbReference type="EMBL" id="LCBQ01000001">
    <property type="protein sequence ID" value="KKS14014.1"/>
    <property type="molecule type" value="Genomic_DNA"/>
</dbReference>
<dbReference type="Gene3D" id="1.10.8.60">
    <property type="match status" value="1"/>
</dbReference>
<feature type="active site" evidence="8 10">
    <location>
        <position position="739"/>
    </location>
</feature>
<evidence type="ECO:0000256" key="2">
    <source>
        <dbReference type="ARBA" id="ARBA00022741"/>
    </source>
</evidence>
<dbReference type="Pfam" id="PF05362">
    <property type="entry name" value="Lon_C"/>
    <property type="match status" value="1"/>
</dbReference>
<dbReference type="GO" id="GO:0016887">
    <property type="term" value="F:ATP hydrolysis activity"/>
    <property type="evidence" value="ECO:0007669"/>
    <property type="project" value="InterPro"/>
</dbReference>
<dbReference type="Gene3D" id="3.40.50.300">
    <property type="entry name" value="P-loop containing nucleotide triphosphate hydrolases"/>
    <property type="match status" value="1"/>
</dbReference>
<evidence type="ECO:0000313" key="13">
    <source>
        <dbReference type="EMBL" id="KKS14014.1"/>
    </source>
</evidence>
<dbReference type="InterPro" id="IPR027065">
    <property type="entry name" value="Lon_Prtase"/>
</dbReference>
<dbReference type="InterPro" id="IPR054594">
    <property type="entry name" value="Lon_lid"/>
</dbReference>
<evidence type="ECO:0000256" key="5">
    <source>
        <dbReference type="ARBA" id="ARBA00022840"/>
    </source>
</evidence>
<keyword evidence="4 7" id="KW-0720">Serine protease</keyword>
<sequence>MIFLKESVYYQQVRYQLGRQKEMQPNQQTMLPEEHPLINLAPSIMVMPGTASHVFLDDHESSQKLLQVVRAGQFPYLFAVMSDPRVKESPDKFYKIGVIAEVLADIKDPVITLMGLFRAEMLHLKRIGGQGWGLWLTKVKKVEDENHDEYFIQANQHVMADMIRIRDLLVGFMIRARGEYKFDYRIMEAVVDEFENTDWGNKDAIDNYLWMTLSSIPDLLQNDKQPFLESTSLPERIELCIKKLKERLKLLEIQKQNISKDNRPTRRFRRVPVQDAKDQETDPDEFINGVHDDIKKRWEKFKVIRDFMNEDACDVVMEDLGKLKSFGSPQENTYEWSKYMRRVDFILGLPWKEETVQEGDITKVAQILDEDHYGLVHEKDSICDQVAPRLLNPNSKGSIICLVGPPGTGKTSLAKSMAKALNRKYIRMSLGGIRDEAQIRGHGITYIGAEPGEILKLMKRCGVKNPLFVIDEIDKLGHMSTSGDPSAAMLEVLDPEQNNSFKDHWVACGFDLSKVLFIATANQEDTIHPPALKDRMDVIRLHGYLEVEKVEIAKRHLIPRLMQDLGLAQNSVEVVWEEKLISKIIRGYTHEAGVRNIERTLAKILKKICRGYLKSKSEEKPVTKFEVTEQKVHEYLGPPKFVKDRARPTMIGEAIGLAWTPVGGDILYVQVEFYERIDGKKVLDLTGMQGDVMKESDKLALTRLRNILRETNPELADKLKNNAIHLHIPEGAVPKDGPSAGITILSALYSEVTGKLVKRNLAMTGEIDNKARVLPVGGIREKIVAAEGAGIEEIIMPKDNERNLHDVPKSVKDKLRFHFVETIDEVLTIAFPSRS</sequence>